<organism evidence="4 5">
    <name type="scientific">Rohdeia mirabilis</name>
    <dbReference type="NCBI Taxonomy" id="2528008"/>
    <lineage>
        <taxon>Bacteria</taxon>
        <taxon>Pseudomonadati</taxon>
        <taxon>Planctomycetota</taxon>
        <taxon>Planctomycetia</taxon>
        <taxon>Planctomycetia incertae sedis</taxon>
        <taxon>Rohdeia</taxon>
    </lineage>
</organism>
<feature type="repeat" description="TPR" evidence="3">
    <location>
        <begin position="133"/>
        <end position="166"/>
    </location>
</feature>
<dbReference type="Pfam" id="PF13181">
    <property type="entry name" value="TPR_8"/>
    <property type="match status" value="1"/>
</dbReference>
<evidence type="ECO:0000256" key="3">
    <source>
        <dbReference type="PROSITE-ProRule" id="PRU00339"/>
    </source>
</evidence>
<evidence type="ECO:0000313" key="4">
    <source>
        <dbReference type="EMBL" id="QDU86227.1"/>
    </source>
</evidence>
<dbReference type="InterPro" id="IPR051012">
    <property type="entry name" value="CellSynth/LPSAsmb/PSIAsmb"/>
</dbReference>
<dbReference type="InterPro" id="IPR011990">
    <property type="entry name" value="TPR-like_helical_dom_sf"/>
</dbReference>
<dbReference type="AlphaFoldDB" id="A0A518D413"/>
<dbReference type="InterPro" id="IPR019734">
    <property type="entry name" value="TPR_rpt"/>
</dbReference>
<dbReference type="SUPFAM" id="SSF48452">
    <property type="entry name" value="TPR-like"/>
    <property type="match status" value="1"/>
</dbReference>
<gene>
    <name evidence="4" type="ORF">Pla163_33770</name>
</gene>
<dbReference type="PANTHER" id="PTHR45586">
    <property type="entry name" value="TPR REPEAT-CONTAINING PROTEIN PA4667"/>
    <property type="match status" value="1"/>
</dbReference>
<dbReference type="EMBL" id="CP036290">
    <property type="protein sequence ID" value="QDU86227.1"/>
    <property type="molecule type" value="Genomic_DNA"/>
</dbReference>
<keyword evidence="2 3" id="KW-0802">TPR repeat</keyword>
<sequence>MDFTKHLQKADEAVRRRNYDFAIDLYRQLLDLDADQEAARRGLRQATLARFEAKKGSKLFRAIGGAVPLTKAKAMVKVGKHEAAAKALEDYLAKSPKDEEANLLLGICLEEAGHQRSAKAVYEFLAEVAPKNPEGLKRAGAMMQATGDVPRALEYYERALAIDPRDQDALKARKNLSAEAALASTNLDAVEHSRDAVADSEQTRQLERARRRHLTREELEEDRERLEARFAEDPRDVELMTQLADVHDKLGDPEAALDMAERALDYKKGDYQLVSKIGVYRGKTIKRRIARADKDGDRETADRLEGELREHEVADFRRRVELRPTDSTLVLELARRLVGEAGDQSGGADEALGLLQKLPHEARLAGDVSFLKGRCFQAKGFADLAAKEFEQALEGTPASDERGKEILYNLGLLAEEQGDLEAARSRFGRVFEVDISYRDVADRMERLRSN</sequence>
<dbReference type="SMART" id="SM00028">
    <property type="entry name" value="TPR"/>
    <property type="match status" value="5"/>
</dbReference>
<dbReference type="PROSITE" id="PS50005">
    <property type="entry name" value="TPR"/>
    <property type="match status" value="1"/>
</dbReference>
<dbReference type="Pfam" id="PF13176">
    <property type="entry name" value="TPR_7"/>
    <property type="match status" value="1"/>
</dbReference>
<dbReference type="Pfam" id="PF13432">
    <property type="entry name" value="TPR_16"/>
    <property type="match status" value="1"/>
</dbReference>
<dbReference type="Pfam" id="PF14559">
    <property type="entry name" value="TPR_19"/>
    <property type="match status" value="1"/>
</dbReference>
<dbReference type="Gene3D" id="1.25.40.10">
    <property type="entry name" value="Tetratricopeptide repeat domain"/>
    <property type="match status" value="4"/>
</dbReference>
<accession>A0A518D413</accession>
<dbReference type="RefSeq" id="WP_419186049.1">
    <property type="nucleotide sequence ID" value="NZ_CP036290.1"/>
</dbReference>
<evidence type="ECO:0000256" key="2">
    <source>
        <dbReference type="ARBA" id="ARBA00022803"/>
    </source>
</evidence>
<keyword evidence="1" id="KW-0677">Repeat</keyword>
<proteinExistence type="predicted"/>
<name>A0A518D413_9BACT</name>
<reference evidence="4 5" key="1">
    <citation type="submission" date="2019-02" db="EMBL/GenBank/DDBJ databases">
        <title>Deep-cultivation of Planctomycetes and their phenomic and genomic characterization uncovers novel biology.</title>
        <authorList>
            <person name="Wiegand S."/>
            <person name="Jogler M."/>
            <person name="Boedeker C."/>
            <person name="Pinto D."/>
            <person name="Vollmers J."/>
            <person name="Rivas-Marin E."/>
            <person name="Kohn T."/>
            <person name="Peeters S.H."/>
            <person name="Heuer A."/>
            <person name="Rast P."/>
            <person name="Oberbeckmann S."/>
            <person name="Bunk B."/>
            <person name="Jeske O."/>
            <person name="Meyerdierks A."/>
            <person name="Storesund J.E."/>
            <person name="Kallscheuer N."/>
            <person name="Luecker S."/>
            <person name="Lage O.M."/>
            <person name="Pohl T."/>
            <person name="Merkel B.J."/>
            <person name="Hornburger P."/>
            <person name="Mueller R.-W."/>
            <person name="Bruemmer F."/>
            <person name="Labrenz M."/>
            <person name="Spormann A.M."/>
            <person name="Op den Camp H."/>
            <person name="Overmann J."/>
            <person name="Amann R."/>
            <person name="Jetten M.S.M."/>
            <person name="Mascher T."/>
            <person name="Medema M.H."/>
            <person name="Devos D.P."/>
            <person name="Kaster A.-K."/>
            <person name="Ovreas L."/>
            <person name="Rohde M."/>
            <person name="Galperin M.Y."/>
            <person name="Jogler C."/>
        </authorList>
    </citation>
    <scope>NUCLEOTIDE SEQUENCE [LARGE SCALE GENOMIC DNA]</scope>
    <source>
        <strain evidence="4 5">Pla163</strain>
    </source>
</reference>
<evidence type="ECO:0000256" key="1">
    <source>
        <dbReference type="ARBA" id="ARBA00022737"/>
    </source>
</evidence>
<keyword evidence="5" id="KW-1185">Reference proteome</keyword>
<dbReference type="Proteomes" id="UP000319342">
    <property type="component" value="Chromosome"/>
</dbReference>
<evidence type="ECO:0000313" key="5">
    <source>
        <dbReference type="Proteomes" id="UP000319342"/>
    </source>
</evidence>
<protein>
    <submittedName>
        <fullName evidence="4">Photosystem I assembly protein Ycf3</fullName>
    </submittedName>
</protein>
<dbReference type="PANTHER" id="PTHR45586:SF1">
    <property type="entry name" value="LIPOPOLYSACCHARIDE ASSEMBLY PROTEIN B"/>
    <property type="match status" value="1"/>
</dbReference>